<dbReference type="AlphaFoldDB" id="R7WSY0"/>
<evidence type="ECO:0000313" key="2">
    <source>
        <dbReference type="Proteomes" id="UP000013525"/>
    </source>
</evidence>
<sequence>MMASTVTLNAVDHEVGGIRRLRAPTSPRSS</sequence>
<evidence type="ECO:0000313" key="1">
    <source>
        <dbReference type="EMBL" id="EOM77259.1"/>
    </source>
</evidence>
<keyword evidence="2" id="KW-1185">Reference proteome</keyword>
<organism evidence="1 2">
    <name type="scientific">Rhodococcus rhodnii LMG 5362</name>
    <dbReference type="NCBI Taxonomy" id="1273125"/>
    <lineage>
        <taxon>Bacteria</taxon>
        <taxon>Bacillati</taxon>
        <taxon>Actinomycetota</taxon>
        <taxon>Actinomycetes</taxon>
        <taxon>Mycobacteriales</taxon>
        <taxon>Nocardiaceae</taxon>
        <taxon>Rhodococcus</taxon>
    </lineage>
</organism>
<name>R7WSY0_9NOCA</name>
<gene>
    <name evidence="1" type="ORF">Rrhod_1381</name>
</gene>
<comment type="caution">
    <text evidence="1">The sequence shown here is derived from an EMBL/GenBank/DDBJ whole genome shotgun (WGS) entry which is preliminary data.</text>
</comment>
<accession>R7WSY0</accession>
<dbReference type="Proteomes" id="UP000013525">
    <property type="component" value="Unassembled WGS sequence"/>
</dbReference>
<dbReference type="EMBL" id="APMY01000049">
    <property type="protein sequence ID" value="EOM77259.1"/>
    <property type="molecule type" value="Genomic_DNA"/>
</dbReference>
<proteinExistence type="predicted"/>
<protein>
    <submittedName>
        <fullName evidence="1">Uncharacterized protein</fullName>
    </submittedName>
</protein>
<reference evidence="1 2" key="1">
    <citation type="journal article" date="2013" name="Genome Announc.">
        <title>Draft Genome Sequence of Rhodococcus rhodnii Strain LMG5362, a Symbiont of Rhodnius prolixus (Hemiptera, Reduviidae, Triatominae), the Principle Vector of Trypanosoma cruzi.</title>
        <authorList>
            <person name="Pachebat J.A."/>
            <person name="van Keulen G."/>
            <person name="Whitten M.M."/>
            <person name="Girdwood S."/>
            <person name="Del Sol R."/>
            <person name="Dyson P.J."/>
            <person name="Facey P.D."/>
        </authorList>
    </citation>
    <scope>NUCLEOTIDE SEQUENCE [LARGE SCALE GENOMIC DNA]</scope>
    <source>
        <strain evidence="1 2">LMG 5362</strain>
    </source>
</reference>